<gene>
    <name evidence="2" type="ORF">TRITD_6Bv1G004430</name>
</gene>
<accession>A0A9R0YDG9</accession>
<dbReference type="AlphaFoldDB" id="A0A9R0YDG9"/>
<feature type="compositionally biased region" description="Basic and acidic residues" evidence="1">
    <location>
        <begin position="41"/>
        <end position="51"/>
    </location>
</feature>
<dbReference type="Proteomes" id="UP000324705">
    <property type="component" value="Chromosome 6B"/>
</dbReference>
<feature type="region of interest" description="Disordered" evidence="1">
    <location>
        <begin position="34"/>
        <end position="55"/>
    </location>
</feature>
<name>A0A9R0YDG9_TRITD</name>
<protein>
    <submittedName>
        <fullName evidence="2">Uncharacterized protein</fullName>
    </submittedName>
</protein>
<reference evidence="2 3" key="1">
    <citation type="submission" date="2017-09" db="EMBL/GenBank/DDBJ databases">
        <authorList>
            <consortium name="International Durum Wheat Genome Sequencing Consortium (IDWGSC)"/>
            <person name="Milanesi L."/>
        </authorList>
    </citation>
    <scope>NUCLEOTIDE SEQUENCE [LARGE SCALE GENOMIC DNA]</scope>
    <source>
        <strain evidence="3">cv. Svevo</strain>
    </source>
</reference>
<dbReference type="EMBL" id="LT934122">
    <property type="protein sequence ID" value="VAI52738.1"/>
    <property type="molecule type" value="Genomic_DNA"/>
</dbReference>
<dbReference type="OMA" id="WESFGEA"/>
<keyword evidence="3" id="KW-1185">Reference proteome</keyword>
<proteinExistence type="predicted"/>
<evidence type="ECO:0000313" key="2">
    <source>
        <dbReference type="EMBL" id="VAI52738.1"/>
    </source>
</evidence>
<evidence type="ECO:0000256" key="1">
    <source>
        <dbReference type="SAM" id="MobiDB-lite"/>
    </source>
</evidence>
<sequence length="81" mass="8750">MSERERPRPVSPATTGARVLSTLAQRNCGSLATRAATSAVERPRPARKERTASGLSGDLRWESFGEALAACGRVRPQVETR</sequence>
<dbReference type="Gramene" id="TRITD6Bv1G004430.1">
    <property type="protein sequence ID" value="TRITD6Bv1G004430.1"/>
    <property type="gene ID" value="TRITD6Bv1G004430"/>
</dbReference>
<evidence type="ECO:0000313" key="3">
    <source>
        <dbReference type="Proteomes" id="UP000324705"/>
    </source>
</evidence>
<organism evidence="2 3">
    <name type="scientific">Triticum turgidum subsp. durum</name>
    <name type="common">Durum wheat</name>
    <name type="synonym">Triticum durum</name>
    <dbReference type="NCBI Taxonomy" id="4567"/>
    <lineage>
        <taxon>Eukaryota</taxon>
        <taxon>Viridiplantae</taxon>
        <taxon>Streptophyta</taxon>
        <taxon>Embryophyta</taxon>
        <taxon>Tracheophyta</taxon>
        <taxon>Spermatophyta</taxon>
        <taxon>Magnoliopsida</taxon>
        <taxon>Liliopsida</taxon>
        <taxon>Poales</taxon>
        <taxon>Poaceae</taxon>
        <taxon>BOP clade</taxon>
        <taxon>Pooideae</taxon>
        <taxon>Triticodae</taxon>
        <taxon>Triticeae</taxon>
        <taxon>Triticinae</taxon>
        <taxon>Triticum</taxon>
    </lineage>
</organism>